<evidence type="ECO:0000256" key="3">
    <source>
        <dbReference type="ARBA" id="ARBA00048488"/>
    </source>
</evidence>
<protein>
    <recommendedName>
        <fullName evidence="1">peptide-methionine (R)-S-oxide reductase</fullName>
        <ecNumber evidence="1">1.8.4.12</ecNumber>
    </recommendedName>
</protein>
<dbReference type="InterPro" id="IPR002579">
    <property type="entry name" value="Met_Sox_Rdtase_MsrB_dom"/>
</dbReference>
<dbReference type="EC" id="1.8.4.12" evidence="1"/>
<reference evidence="6" key="1">
    <citation type="submission" date="2017-09" db="EMBL/GenBank/DDBJ databases">
        <title>Depth-based differentiation of microbial function through sediment-hosted aquifers and enrichment of novel symbionts in the deep terrestrial subsurface.</title>
        <authorList>
            <person name="Probst A.J."/>
            <person name="Ladd B."/>
            <person name="Jarett J.K."/>
            <person name="Geller-Mcgrath D.E."/>
            <person name="Sieber C.M.K."/>
            <person name="Emerson J.B."/>
            <person name="Anantharaman K."/>
            <person name="Thomas B.C."/>
            <person name="Malmstrom R."/>
            <person name="Stieglmeier M."/>
            <person name="Klingl A."/>
            <person name="Woyke T."/>
            <person name="Ryan C.M."/>
            <person name="Banfield J.F."/>
        </authorList>
    </citation>
    <scope>NUCLEOTIDE SEQUENCE [LARGE SCALE GENOMIC DNA]</scope>
</reference>
<dbReference type="PANTHER" id="PTHR10173:SF37">
    <property type="entry name" value="METHIONINE-R-SULFOXIDE REDUCTASE B2, MITOCHONDRIAL"/>
    <property type="match status" value="1"/>
</dbReference>
<evidence type="ECO:0000313" key="5">
    <source>
        <dbReference type="EMBL" id="PJA45498.1"/>
    </source>
</evidence>
<dbReference type="GO" id="GO:0030091">
    <property type="term" value="P:protein repair"/>
    <property type="evidence" value="ECO:0007669"/>
    <property type="project" value="InterPro"/>
</dbReference>
<dbReference type="InterPro" id="IPR011057">
    <property type="entry name" value="Mss4-like_sf"/>
</dbReference>
<dbReference type="PANTHER" id="PTHR10173">
    <property type="entry name" value="METHIONINE SULFOXIDE REDUCTASE"/>
    <property type="match status" value="1"/>
</dbReference>
<dbReference type="InterPro" id="IPR028427">
    <property type="entry name" value="Met_Sox_Rdtase_MsrB"/>
</dbReference>
<dbReference type="GO" id="GO:0006979">
    <property type="term" value="P:response to oxidative stress"/>
    <property type="evidence" value="ECO:0007669"/>
    <property type="project" value="InterPro"/>
</dbReference>
<dbReference type="GO" id="GO:0033743">
    <property type="term" value="F:peptide-methionine (R)-S-oxide reductase activity"/>
    <property type="evidence" value="ECO:0007669"/>
    <property type="project" value="UniProtKB-EC"/>
</dbReference>
<sequence length="134" mass="14632">MDENELKKKLTPEQYRVLREGGTEAPFSGAYVDLAEDGMFHCQACGAPLFSSEQKLDSSKSSPGLAGWPAFDDVVKSDAVITRPDTSGGMRRTEVLCAKCESHLGHVFDDSKEKTGKHFCINSGALNFSQKEDI</sequence>
<evidence type="ECO:0000313" key="6">
    <source>
        <dbReference type="Proteomes" id="UP000229385"/>
    </source>
</evidence>
<comment type="caution">
    <text evidence="5">The sequence shown here is derived from an EMBL/GenBank/DDBJ whole genome shotgun (WGS) entry which is preliminary data.</text>
</comment>
<name>A0A2M7XC86_9BACT</name>
<feature type="domain" description="MsrB" evidence="4">
    <location>
        <begin position="3"/>
        <end position="131"/>
    </location>
</feature>
<dbReference type="AlphaFoldDB" id="A0A2M7XC86"/>
<dbReference type="EMBL" id="PFWU01000033">
    <property type="protein sequence ID" value="PJA45498.1"/>
    <property type="molecule type" value="Genomic_DNA"/>
</dbReference>
<organism evidence="5 6">
    <name type="scientific">Candidatus Uhrbacteria bacterium CG_4_9_14_3_um_filter_50_9</name>
    <dbReference type="NCBI Taxonomy" id="1975035"/>
    <lineage>
        <taxon>Bacteria</taxon>
        <taxon>Candidatus Uhriibacteriota</taxon>
    </lineage>
</organism>
<accession>A0A2M7XC86</accession>
<dbReference type="Gene3D" id="2.170.150.20">
    <property type="entry name" value="Peptide methionine sulfoxide reductase"/>
    <property type="match status" value="1"/>
</dbReference>
<evidence type="ECO:0000256" key="1">
    <source>
        <dbReference type="ARBA" id="ARBA00012499"/>
    </source>
</evidence>
<keyword evidence="2" id="KW-0560">Oxidoreductase</keyword>
<evidence type="ECO:0000256" key="2">
    <source>
        <dbReference type="ARBA" id="ARBA00023002"/>
    </source>
</evidence>
<gene>
    <name evidence="5" type="primary">msrB</name>
    <name evidence="5" type="ORF">CO174_02885</name>
</gene>
<comment type="catalytic activity">
    <reaction evidence="3">
        <text>L-methionyl-[protein] + [thioredoxin]-disulfide + H2O = L-methionyl-(R)-S-oxide-[protein] + [thioredoxin]-dithiol</text>
        <dbReference type="Rhea" id="RHEA:24164"/>
        <dbReference type="Rhea" id="RHEA-COMP:10698"/>
        <dbReference type="Rhea" id="RHEA-COMP:10700"/>
        <dbReference type="Rhea" id="RHEA-COMP:12313"/>
        <dbReference type="Rhea" id="RHEA-COMP:12314"/>
        <dbReference type="ChEBI" id="CHEBI:15377"/>
        <dbReference type="ChEBI" id="CHEBI:16044"/>
        <dbReference type="ChEBI" id="CHEBI:29950"/>
        <dbReference type="ChEBI" id="CHEBI:45764"/>
        <dbReference type="ChEBI" id="CHEBI:50058"/>
        <dbReference type="EC" id="1.8.4.12"/>
    </reaction>
</comment>
<dbReference type="PROSITE" id="PS51790">
    <property type="entry name" value="MSRB"/>
    <property type="match status" value="1"/>
</dbReference>
<dbReference type="Pfam" id="PF01641">
    <property type="entry name" value="SelR"/>
    <property type="match status" value="1"/>
</dbReference>
<dbReference type="SUPFAM" id="SSF51316">
    <property type="entry name" value="Mss4-like"/>
    <property type="match status" value="1"/>
</dbReference>
<proteinExistence type="predicted"/>
<evidence type="ECO:0000259" key="4">
    <source>
        <dbReference type="PROSITE" id="PS51790"/>
    </source>
</evidence>
<dbReference type="NCBIfam" id="TIGR00357">
    <property type="entry name" value="peptide-methionine (R)-S-oxide reductase MsrB"/>
    <property type="match status" value="1"/>
</dbReference>
<dbReference type="GO" id="GO:0005737">
    <property type="term" value="C:cytoplasm"/>
    <property type="evidence" value="ECO:0007669"/>
    <property type="project" value="TreeGrafter"/>
</dbReference>
<dbReference type="Proteomes" id="UP000229385">
    <property type="component" value="Unassembled WGS sequence"/>
</dbReference>